<evidence type="ECO:0000256" key="2">
    <source>
        <dbReference type="SAM" id="SignalP"/>
    </source>
</evidence>
<feature type="region of interest" description="Disordered" evidence="1">
    <location>
        <begin position="94"/>
        <end position="150"/>
    </location>
</feature>
<gene>
    <name evidence="3" type="ORF">HNR00_003916</name>
</gene>
<dbReference type="EMBL" id="JACHOP010000020">
    <property type="protein sequence ID" value="MBB5759187.1"/>
    <property type="molecule type" value="Genomic_DNA"/>
</dbReference>
<evidence type="ECO:0000313" key="3">
    <source>
        <dbReference type="EMBL" id="MBB5759187.1"/>
    </source>
</evidence>
<name>A0A840ZQP3_9HYPH</name>
<sequence>MEHYKSTLGTTAAAISALVLAAQIMQAGPFAVSPPRAERVSAGIEATAEETAWVNPPVRMLAEAKPDVAPEELKSGGVPAVVAPVAAQAVAREAAPAPRKAAAPHRRKVAQRPARTRQATLETRATTESAASQATVQPPQPAEARRIDPIGDIIRGLGFGGGQG</sequence>
<reference evidence="3 4" key="1">
    <citation type="submission" date="2020-08" db="EMBL/GenBank/DDBJ databases">
        <title>Genomic Encyclopedia of Type Strains, Phase IV (KMG-IV): sequencing the most valuable type-strain genomes for metagenomic binning, comparative biology and taxonomic classification.</title>
        <authorList>
            <person name="Goeker M."/>
        </authorList>
    </citation>
    <scope>NUCLEOTIDE SEQUENCE [LARGE SCALE GENOMIC DNA]</scope>
    <source>
        <strain evidence="3 4">DSM 2163</strain>
    </source>
</reference>
<protein>
    <submittedName>
        <fullName evidence="3">Uncharacterized protein</fullName>
    </submittedName>
</protein>
<dbReference type="AlphaFoldDB" id="A0A840ZQP3"/>
<proteinExistence type="predicted"/>
<keyword evidence="4" id="KW-1185">Reference proteome</keyword>
<accession>A0A840ZQP3</accession>
<organism evidence="3 4">
    <name type="scientific">Methylorubrum rhodinum</name>
    <dbReference type="NCBI Taxonomy" id="29428"/>
    <lineage>
        <taxon>Bacteria</taxon>
        <taxon>Pseudomonadati</taxon>
        <taxon>Pseudomonadota</taxon>
        <taxon>Alphaproteobacteria</taxon>
        <taxon>Hyphomicrobiales</taxon>
        <taxon>Methylobacteriaceae</taxon>
        <taxon>Methylorubrum</taxon>
    </lineage>
</organism>
<comment type="caution">
    <text evidence="3">The sequence shown here is derived from an EMBL/GenBank/DDBJ whole genome shotgun (WGS) entry which is preliminary data.</text>
</comment>
<dbReference type="Proteomes" id="UP000583454">
    <property type="component" value="Unassembled WGS sequence"/>
</dbReference>
<feature type="compositionally biased region" description="Polar residues" evidence="1">
    <location>
        <begin position="117"/>
        <end position="137"/>
    </location>
</feature>
<keyword evidence="2" id="KW-0732">Signal</keyword>
<dbReference type="RefSeq" id="WP_183572034.1">
    <property type="nucleotide sequence ID" value="NZ_JACHOP010000020.1"/>
</dbReference>
<feature type="chain" id="PRO_5032449102" evidence="2">
    <location>
        <begin position="22"/>
        <end position="164"/>
    </location>
</feature>
<feature type="signal peptide" evidence="2">
    <location>
        <begin position="1"/>
        <end position="21"/>
    </location>
</feature>
<evidence type="ECO:0000313" key="4">
    <source>
        <dbReference type="Proteomes" id="UP000583454"/>
    </source>
</evidence>
<evidence type="ECO:0000256" key="1">
    <source>
        <dbReference type="SAM" id="MobiDB-lite"/>
    </source>
</evidence>